<gene>
    <name evidence="2" type="ORF">LNINA_LOCUS6526</name>
</gene>
<evidence type="ECO:0000313" key="2">
    <source>
        <dbReference type="EMBL" id="CAK1547025.1"/>
    </source>
</evidence>
<name>A0AAV1JF38_9NEOP</name>
<feature type="compositionally biased region" description="Polar residues" evidence="1">
    <location>
        <begin position="1"/>
        <end position="11"/>
    </location>
</feature>
<keyword evidence="3" id="KW-1185">Reference proteome</keyword>
<protein>
    <submittedName>
        <fullName evidence="2">Uncharacterized protein</fullName>
    </submittedName>
</protein>
<dbReference type="AlphaFoldDB" id="A0AAV1JF38"/>
<evidence type="ECO:0000256" key="1">
    <source>
        <dbReference type="SAM" id="MobiDB-lite"/>
    </source>
</evidence>
<sequence length="98" mass="10201">MFEKSALSTLNGDAAACGTSGEGRGGAQAPCSAIPYMVTKTHNASDWSRGLRRCGLAGRGAPITSLTYILREPRTPTFHEVCSSSGVVQQNRGCAIAI</sequence>
<proteinExistence type="predicted"/>
<dbReference type="EMBL" id="CAVLEF010000009">
    <property type="protein sequence ID" value="CAK1547025.1"/>
    <property type="molecule type" value="Genomic_DNA"/>
</dbReference>
<accession>A0AAV1JF38</accession>
<reference evidence="2 3" key="1">
    <citation type="submission" date="2023-11" db="EMBL/GenBank/DDBJ databases">
        <authorList>
            <person name="Okamura Y."/>
        </authorList>
    </citation>
    <scope>NUCLEOTIDE SEQUENCE [LARGE SCALE GENOMIC DNA]</scope>
</reference>
<comment type="caution">
    <text evidence="2">The sequence shown here is derived from an EMBL/GenBank/DDBJ whole genome shotgun (WGS) entry which is preliminary data.</text>
</comment>
<evidence type="ECO:0000313" key="3">
    <source>
        <dbReference type="Proteomes" id="UP001497472"/>
    </source>
</evidence>
<dbReference type="Proteomes" id="UP001497472">
    <property type="component" value="Unassembled WGS sequence"/>
</dbReference>
<organism evidence="2 3">
    <name type="scientific">Leptosia nina</name>
    <dbReference type="NCBI Taxonomy" id="320188"/>
    <lineage>
        <taxon>Eukaryota</taxon>
        <taxon>Metazoa</taxon>
        <taxon>Ecdysozoa</taxon>
        <taxon>Arthropoda</taxon>
        <taxon>Hexapoda</taxon>
        <taxon>Insecta</taxon>
        <taxon>Pterygota</taxon>
        <taxon>Neoptera</taxon>
        <taxon>Endopterygota</taxon>
        <taxon>Lepidoptera</taxon>
        <taxon>Glossata</taxon>
        <taxon>Ditrysia</taxon>
        <taxon>Papilionoidea</taxon>
        <taxon>Pieridae</taxon>
        <taxon>Pierinae</taxon>
        <taxon>Leptosia</taxon>
    </lineage>
</organism>
<feature type="region of interest" description="Disordered" evidence="1">
    <location>
        <begin position="1"/>
        <end position="27"/>
    </location>
</feature>